<dbReference type="Proteomes" id="UP000823964">
    <property type="component" value="Unassembled WGS sequence"/>
</dbReference>
<evidence type="ECO:0000313" key="3">
    <source>
        <dbReference type="Proteomes" id="UP000823964"/>
    </source>
</evidence>
<dbReference type="AlphaFoldDB" id="A0A9D1VA01"/>
<feature type="domain" description="IraD/Gp25-like" evidence="1">
    <location>
        <begin position="37"/>
        <end position="141"/>
    </location>
</feature>
<evidence type="ECO:0000259" key="1">
    <source>
        <dbReference type="Pfam" id="PF04965"/>
    </source>
</evidence>
<dbReference type="Gene3D" id="3.10.450.40">
    <property type="match status" value="1"/>
</dbReference>
<sequence length="166" mass="18685">MQRSSSKYLPCLLTRLTDENPFASKDSTYGTEFSAEQLRSDILANLSMLLNSHTSPEESRHLEKHYPQAAVSVFHYGIDSYAGRTSSYKQPRVIAEAVRRAIVRYEPRVQPESVQVLADPLRDGDDHTALHLHIACRLAVAPLSDDLYFRLRVDVETGETSLKPLA</sequence>
<comment type="caution">
    <text evidence="2">The sequence shown here is derived from an EMBL/GenBank/DDBJ whole genome shotgun (WGS) entry which is preliminary data.</text>
</comment>
<organism evidence="2 3">
    <name type="scientific">Candidatus Akkermansia intestinigallinarum</name>
    <dbReference type="NCBI Taxonomy" id="2838431"/>
    <lineage>
        <taxon>Bacteria</taxon>
        <taxon>Pseudomonadati</taxon>
        <taxon>Verrucomicrobiota</taxon>
        <taxon>Verrucomicrobiia</taxon>
        <taxon>Verrucomicrobiales</taxon>
        <taxon>Akkermansiaceae</taxon>
        <taxon>Akkermansia</taxon>
    </lineage>
</organism>
<dbReference type="SUPFAM" id="SSF160719">
    <property type="entry name" value="gpW/gp25-like"/>
    <property type="match status" value="1"/>
</dbReference>
<accession>A0A9D1VA01</accession>
<reference evidence="2" key="1">
    <citation type="journal article" date="2021" name="PeerJ">
        <title>Extensive microbial diversity within the chicken gut microbiome revealed by metagenomics and culture.</title>
        <authorList>
            <person name="Gilroy R."/>
            <person name="Ravi A."/>
            <person name="Getino M."/>
            <person name="Pursley I."/>
            <person name="Horton D.L."/>
            <person name="Alikhan N.F."/>
            <person name="Baker D."/>
            <person name="Gharbi K."/>
            <person name="Hall N."/>
            <person name="Watson M."/>
            <person name="Adriaenssens E.M."/>
            <person name="Foster-Nyarko E."/>
            <person name="Jarju S."/>
            <person name="Secka A."/>
            <person name="Antonio M."/>
            <person name="Oren A."/>
            <person name="Chaudhuri R.R."/>
            <person name="La Ragione R."/>
            <person name="Hildebrand F."/>
            <person name="Pallen M.J."/>
        </authorList>
    </citation>
    <scope>NUCLEOTIDE SEQUENCE</scope>
    <source>
        <strain evidence="2">14975</strain>
    </source>
</reference>
<dbReference type="InterPro" id="IPR007048">
    <property type="entry name" value="IraD/Gp25-like"/>
</dbReference>
<dbReference type="PANTHER" id="PTHR38595">
    <property type="entry name" value="CYTOPLASMIC PROTEIN-RELATED"/>
    <property type="match status" value="1"/>
</dbReference>
<dbReference type="InterPro" id="IPR017737">
    <property type="entry name" value="TssE1-like"/>
</dbReference>
<dbReference type="EMBL" id="DXFQ01000013">
    <property type="protein sequence ID" value="HIX19149.1"/>
    <property type="molecule type" value="Genomic_DNA"/>
</dbReference>
<gene>
    <name evidence="2" type="primary">tssE</name>
    <name evidence="2" type="ORF">H9862_00930</name>
</gene>
<protein>
    <submittedName>
        <fullName evidence="2">Type VI secretion system baseplate subunit TssE</fullName>
    </submittedName>
</protein>
<dbReference type="Pfam" id="PF04965">
    <property type="entry name" value="GPW_gp25"/>
    <property type="match status" value="1"/>
</dbReference>
<dbReference type="InterPro" id="IPR053176">
    <property type="entry name" value="T6SS_TssE1-like"/>
</dbReference>
<reference evidence="2" key="2">
    <citation type="submission" date="2021-04" db="EMBL/GenBank/DDBJ databases">
        <authorList>
            <person name="Gilroy R."/>
        </authorList>
    </citation>
    <scope>NUCLEOTIDE SEQUENCE</scope>
    <source>
        <strain evidence="2">14975</strain>
    </source>
</reference>
<dbReference type="PANTHER" id="PTHR38595:SF2">
    <property type="entry name" value="TYPE VI SECRETION SYSTEM BASEPLATE SUBUNIT TSSE"/>
    <property type="match status" value="1"/>
</dbReference>
<evidence type="ECO:0000313" key="2">
    <source>
        <dbReference type="EMBL" id="HIX19149.1"/>
    </source>
</evidence>
<dbReference type="NCBIfam" id="TIGR03357">
    <property type="entry name" value="VI_zyme"/>
    <property type="match status" value="1"/>
</dbReference>
<name>A0A9D1VA01_9BACT</name>
<proteinExistence type="predicted"/>